<evidence type="ECO:0000313" key="2">
    <source>
        <dbReference type="EMBL" id="CAA3016232.1"/>
    </source>
</evidence>
<reference evidence="2 3" key="1">
    <citation type="submission" date="2019-12" db="EMBL/GenBank/DDBJ databases">
        <authorList>
            <person name="Alioto T."/>
            <person name="Alioto T."/>
            <person name="Gomez Garrido J."/>
        </authorList>
    </citation>
    <scope>NUCLEOTIDE SEQUENCE [LARGE SCALE GENOMIC DNA]</scope>
</reference>
<evidence type="ECO:0000313" key="3">
    <source>
        <dbReference type="Proteomes" id="UP000594638"/>
    </source>
</evidence>
<dbReference type="Gramene" id="OE9A119786T2">
    <property type="protein sequence ID" value="OE9A119786C2"/>
    <property type="gene ID" value="OE9A119786"/>
</dbReference>
<organism evidence="2 3">
    <name type="scientific">Olea europaea subsp. europaea</name>
    <dbReference type="NCBI Taxonomy" id="158383"/>
    <lineage>
        <taxon>Eukaryota</taxon>
        <taxon>Viridiplantae</taxon>
        <taxon>Streptophyta</taxon>
        <taxon>Embryophyta</taxon>
        <taxon>Tracheophyta</taxon>
        <taxon>Spermatophyta</taxon>
        <taxon>Magnoliopsida</taxon>
        <taxon>eudicotyledons</taxon>
        <taxon>Gunneridae</taxon>
        <taxon>Pentapetalae</taxon>
        <taxon>asterids</taxon>
        <taxon>lamiids</taxon>
        <taxon>Lamiales</taxon>
        <taxon>Oleaceae</taxon>
        <taxon>Oleeae</taxon>
        <taxon>Olea</taxon>
    </lineage>
</organism>
<feature type="non-terminal residue" evidence="2">
    <location>
        <position position="1"/>
    </location>
</feature>
<dbReference type="EMBL" id="CACTIH010007600">
    <property type="protein sequence ID" value="CAA3016232.1"/>
    <property type="molecule type" value="Genomic_DNA"/>
</dbReference>
<dbReference type="AlphaFoldDB" id="A0A8S0UCC8"/>
<evidence type="ECO:0000256" key="1">
    <source>
        <dbReference type="SAM" id="MobiDB-lite"/>
    </source>
</evidence>
<comment type="caution">
    <text evidence="2">The sequence shown here is derived from an EMBL/GenBank/DDBJ whole genome shotgun (WGS) entry which is preliminary data.</text>
</comment>
<sequence length="99" mass="10946">SGRRNNKSSRSVCTGETMDSDVEASTLELRKAVAFPSNELRTPPSTPQIDALKLVASLKFCSSHDTKARRSTYAHRDEARHVALSFPHASREKTYGGLR</sequence>
<dbReference type="Proteomes" id="UP000594638">
    <property type="component" value="Unassembled WGS sequence"/>
</dbReference>
<feature type="region of interest" description="Disordered" evidence="1">
    <location>
        <begin position="1"/>
        <end position="20"/>
    </location>
</feature>
<protein>
    <submittedName>
        <fullName evidence="2">Uncharacterized protein</fullName>
    </submittedName>
</protein>
<name>A0A8S0UCC8_OLEEU</name>
<keyword evidence="3" id="KW-1185">Reference proteome</keyword>
<gene>
    <name evidence="2" type="ORF">OLEA9_A119786</name>
</gene>
<proteinExistence type="predicted"/>
<accession>A0A8S0UCC8</accession>